<evidence type="ECO:0000256" key="1">
    <source>
        <dbReference type="SAM" id="MobiDB-lite"/>
    </source>
</evidence>
<organism evidence="2 3">
    <name type="scientific">Gluconobacter oxydans NBRC 3293</name>
    <dbReference type="NCBI Taxonomy" id="1315969"/>
    <lineage>
        <taxon>Bacteria</taxon>
        <taxon>Pseudomonadati</taxon>
        <taxon>Pseudomonadota</taxon>
        <taxon>Alphaproteobacteria</taxon>
        <taxon>Acetobacterales</taxon>
        <taxon>Acetobacteraceae</taxon>
        <taxon>Gluconobacter</taxon>
    </lineage>
</organism>
<proteinExistence type="predicted"/>
<name>A0A829X8T8_GLUOY</name>
<dbReference type="RefSeq" id="WP_172493319.1">
    <property type="nucleotide sequence ID" value="NZ_BARJ01000012.1"/>
</dbReference>
<protein>
    <submittedName>
        <fullName evidence="2">Uncharacterized protein</fullName>
    </submittedName>
</protein>
<dbReference type="AlphaFoldDB" id="A0A829X8T8"/>
<dbReference type="EMBL" id="BARJ01000012">
    <property type="protein sequence ID" value="GEM17869.1"/>
    <property type="molecule type" value="Genomic_DNA"/>
</dbReference>
<gene>
    <name evidence="2" type="ORF">NBRC3293_2366</name>
</gene>
<accession>A0A829X8T8</accession>
<dbReference type="Proteomes" id="UP000484858">
    <property type="component" value="Unassembled WGS sequence"/>
</dbReference>
<reference evidence="2 3" key="1">
    <citation type="submission" date="2013-04" db="EMBL/GenBank/DDBJ databases">
        <title>Gluconobacter oxydans NBRC 3293 whole genome sequence.</title>
        <authorList>
            <person name="Matsutani M."/>
            <person name="Yakushi T."/>
            <person name="Matsushita K."/>
        </authorList>
    </citation>
    <scope>NUCLEOTIDE SEQUENCE [LARGE SCALE GENOMIC DNA]</scope>
    <source>
        <strain evidence="2 3">NBRC 3293</strain>
    </source>
</reference>
<sequence length="147" mass="16174">MADTVIVLCRYTHGITLRLSAAGEAERRAQLSKEDRPDRSPTRVVQQVTLNGANKAPDYHPKDNVMLGRVGRTAVDKAFWDAWLKQNADSDLVKNQVVFAELTDARANAKAAEFKAEKTGFEPLDPEEIKRKGLAAAEEASRARVAA</sequence>
<evidence type="ECO:0000313" key="2">
    <source>
        <dbReference type="EMBL" id="GEM17869.1"/>
    </source>
</evidence>
<feature type="region of interest" description="Disordered" evidence="1">
    <location>
        <begin position="118"/>
        <end position="147"/>
    </location>
</feature>
<feature type="compositionally biased region" description="Low complexity" evidence="1">
    <location>
        <begin position="135"/>
        <end position="147"/>
    </location>
</feature>
<evidence type="ECO:0000313" key="3">
    <source>
        <dbReference type="Proteomes" id="UP000484858"/>
    </source>
</evidence>
<comment type="caution">
    <text evidence="2">The sequence shown here is derived from an EMBL/GenBank/DDBJ whole genome shotgun (WGS) entry which is preliminary data.</text>
</comment>